<protein>
    <submittedName>
        <fullName evidence="1">Uncharacterized protein</fullName>
    </submittedName>
</protein>
<evidence type="ECO:0000313" key="1">
    <source>
        <dbReference type="EMBL" id="ALE02956.1"/>
    </source>
</evidence>
<accession>A0A0M4LHG3</accession>
<evidence type="ECO:0000313" key="2">
    <source>
        <dbReference type="Proteomes" id="UP000057213"/>
    </source>
</evidence>
<name>A0A0M4LHG3_9HYPH</name>
<gene>
    <name evidence="1" type="ORF">PU02_0142</name>
</gene>
<dbReference type="KEGG" id="banc:PU02_0142"/>
<dbReference type="STRING" id="1318743.PU02_0142"/>
<dbReference type="PATRIC" id="fig|1318743.3.peg.146"/>
<organism evidence="1 2">
    <name type="scientific">Bartonella ancashensis</name>
    <dbReference type="NCBI Taxonomy" id="1318743"/>
    <lineage>
        <taxon>Bacteria</taxon>
        <taxon>Pseudomonadati</taxon>
        <taxon>Pseudomonadota</taxon>
        <taxon>Alphaproteobacteria</taxon>
        <taxon>Hyphomicrobiales</taxon>
        <taxon>Bartonellaceae</taxon>
        <taxon>Bartonella</taxon>
    </lineage>
</organism>
<dbReference type="Proteomes" id="UP000057213">
    <property type="component" value="Chromosome"/>
</dbReference>
<dbReference type="EMBL" id="CP010401">
    <property type="protein sequence ID" value="ALE02956.1"/>
    <property type="molecule type" value="Genomic_DNA"/>
</dbReference>
<keyword evidence="2" id="KW-1185">Reference proteome</keyword>
<reference evidence="1 2" key="1">
    <citation type="journal article" date="2015" name="Genome Announc.">
        <title>Complete Genome Sequence of Bartonella ancashensis Strain 20.00, Isolated from the Blood of a Patient with Verruga Peruana.</title>
        <authorList>
            <person name="Hang J."/>
            <person name="Mullins K.E."/>
            <person name="Clifford R.J."/>
            <person name="Onmus-Leone F."/>
            <person name="Yang Y."/>
            <person name="Jiang J."/>
            <person name="Leguia M."/>
            <person name="Kasper M.R."/>
            <person name="Maguina C."/>
            <person name="Lesho E.P."/>
            <person name="Jarman R.G."/>
            <person name="Richards A.L."/>
            <person name="Blazes D."/>
        </authorList>
    </citation>
    <scope>NUCLEOTIDE SEQUENCE [LARGE SCALE GENOMIC DNA]</scope>
    <source>
        <strain evidence="1 2">20.00</strain>
    </source>
</reference>
<proteinExistence type="predicted"/>
<dbReference type="AlphaFoldDB" id="A0A0M4LHG3"/>
<sequence>MEKTSDVFQGKVGPQLFSFLNDFSPTCIVDKEEDVFLSSYGSEKEYGGVVPLSSRLSDFSFGDQGTAILPLKDKKEIMYDDDMQKASSLINDAVLEERMTDFLSLKNSPISKDINVSDVIQKEAVDQAVKEITEKLQTDFSVEKKRMEEEHAQALEEIQQNAVVALGDRISHQLTGDFSSLRQEIAQDVVQILSVIVGKKMTNEILQNFAEEVAKQAVDAKHPLILEGNEKLLEQLKKQKGFNSSQFKFQPTDSTEIRLRRDETVITTQLSSLLTTLQELIQ</sequence>